<dbReference type="AlphaFoldDB" id="A0AAN7H2C1"/>
<protein>
    <recommendedName>
        <fullName evidence="4">Repetitive proline-rich cell wall protein</fullName>
    </recommendedName>
</protein>
<keyword evidence="3" id="KW-1185">Reference proteome</keyword>
<name>A0AAN7H2C1_9PEZI</name>
<evidence type="ECO:0008006" key="4">
    <source>
        <dbReference type="Google" id="ProtNLM"/>
    </source>
</evidence>
<evidence type="ECO:0000313" key="2">
    <source>
        <dbReference type="EMBL" id="KAK4232171.1"/>
    </source>
</evidence>
<dbReference type="EMBL" id="MU865289">
    <property type="protein sequence ID" value="KAK4232171.1"/>
    <property type="molecule type" value="Genomic_DNA"/>
</dbReference>
<comment type="caution">
    <text evidence="2">The sequence shown here is derived from an EMBL/GenBank/DDBJ whole genome shotgun (WGS) entry which is preliminary data.</text>
</comment>
<reference evidence="2" key="1">
    <citation type="journal article" date="2023" name="Mol. Phylogenet. Evol.">
        <title>Genome-scale phylogeny and comparative genomics of the fungal order Sordariales.</title>
        <authorList>
            <person name="Hensen N."/>
            <person name="Bonometti L."/>
            <person name="Westerberg I."/>
            <person name="Brannstrom I.O."/>
            <person name="Guillou S."/>
            <person name="Cros-Aarteil S."/>
            <person name="Calhoun S."/>
            <person name="Haridas S."/>
            <person name="Kuo A."/>
            <person name="Mondo S."/>
            <person name="Pangilinan J."/>
            <person name="Riley R."/>
            <person name="LaButti K."/>
            <person name="Andreopoulos B."/>
            <person name="Lipzen A."/>
            <person name="Chen C."/>
            <person name="Yan M."/>
            <person name="Daum C."/>
            <person name="Ng V."/>
            <person name="Clum A."/>
            <person name="Steindorff A."/>
            <person name="Ohm R.A."/>
            <person name="Martin F."/>
            <person name="Silar P."/>
            <person name="Natvig D.O."/>
            <person name="Lalanne C."/>
            <person name="Gautier V."/>
            <person name="Ament-Velasquez S.L."/>
            <person name="Kruys A."/>
            <person name="Hutchinson M.I."/>
            <person name="Powell A.J."/>
            <person name="Barry K."/>
            <person name="Miller A.N."/>
            <person name="Grigoriev I.V."/>
            <person name="Debuchy R."/>
            <person name="Gladieux P."/>
            <person name="Hiltunen Thoren M."/>
            <person name="Johannesson H."/>
        </authorList>
    </citation>
    <scope>NUCLEOTIDE SEQUENCE</scope>
    <source>
        <strain evidence="2">CBS 990.96</strain>
    </source>
</reference>
<feature type="signal peptide" evidence="1">
    <location>
        <begin position="1"/>
        <end position="16"/>
    </location>
</feature>
<evidence type="ECO:0000256" key="1">
    <source>
        <dbReference type="SAM" id="SignalP"/>
    </source>
</evidence>
<organism evidence="2 3">
    <name type="scientific">Podospora fimiseda</name>
    <dbReference type="NCBI Taxonomy" id="252190"/>
    <lineage>
        <taxon>Eukaryota</taxon>
        <taxon>Fungi</taxon>
        <taxon>Dikarya</taxon>
        <taxon>Ascomycota</taxon>
        <taxon>Pezizomycotina</taxon>
        <taxon>Sordariomycetes</taxon>
        <taxon>Sordariomycetidae</taxon>
        <taxon>Sordariales</taxon>
        <taxon>Podosporaceae</taxon>
        <taxon>Podospora</taxon>
    </lineage>
</organism>
<reference evidence="2" key="2">
    <citation type="submission" date="2023-05" db="EMBL/GenBank/DDBJ databases">
        <authorList>
            <consortium name="Lawrence Berkeley National Laboratory"/>
            <person name="Steindorff A."/>
            <person name="Hensen N."/>
            <person name="Bonometti L."/>
            <person name="Westerberg I."/>
            <person name="Brannstrom I.O."/>
            <person name="Guillou S."/>
            <person name="Cros-Aarteil S."/>
            <person name="Calhoun S."/>
            <person name="Haridas S."/>
            <person name="Kuo A."/>
            <person name="Mondo S."/>
            <person name="Pangilinan J."/>
            <person name="Riley R."/>
            <person name="Labutti K."/>
            <person name="Andreopoulos B."/>
            <person name="Lipzen A."/>
            <person name="Chen C."/>
            <person name="Yanf M."/>
            <person name="Daum C."/>
            <person name="Ng V."/>
            <person name="Clum A."/>
            <person name="Ohm R."/>
            <person name="Martin F."/>
            <person name="Silar P."/>
            <person name="Natvig D."/>
            <person name="Lalanne C."/>
            <person name="Gautier V."/>
            <person name="Ament-Velasquez S.L."/>
            <person name="Kruys A."/>
            <person name="Hutchinson M.I."/>
            <person name="Powell A.J."/>
            <person name="Barry K."/>
            <person name="Miller A.N."/>
            <person name="Grigoriev I.V."/>
            <person name="Debuchy R."/>
            <person name="Gladieux P."/>
            <person name="Thoren M.H."/>
            <person name="Johannesson H."/>
        </authorList>
    </citation>
    <scope>NUCLEOTIDE SEQUENCE</scope>
    <source>
        <strain evidence="2">CBS 990.96</strain>
    </source>
</reference>
<gene>
    <name evidence="2" type="ORF">QBC38DRAFT_146980</name>
</gene>
<accession>A0AAN7H2C1</accession>
<dbReference type="Proteomes" id="UP001301958">
    <property type="component" value="Unassembled WGS sequence"/>
</dbReference>
<keyword evidence="1" id="KW-0732">Signal</keyword>
<sequence length="296" mass="30895">MRAALSLLAFAATTLGANLPRGYDKGKGKDKWETVVTEVIVTYTTVCPVTQTYTKPGGTYTTTFTTTSTVKTAVPTTIIVTQTAPPVTKTEGDIVYTTLTELCPVTETTVVSGSTVEIIWTSTSTIVTKVAQTETIYTTSIVTEYETTDVYETVTCPVVTQTTVIEGKTKKITKTNTITKAVTDIHTVTEIIPVTVTESVDVVVGVPVTTRQTVTGYSTVIVSQGNTIYTSEPLPPTTINIPTTITAGPEPTPSVVVPINGTSSAPPIVTAGANSQQAMAPLAAVVAGVLGAVALL</sequence>
<proteinExistence type="predicted"/>
<feature type="chain" id="PRO_5042877259" description="Repetitive proline-rich cell wall protein" evidence="1">
    <location>
        <begin position="17"/>
        <end position="296"/>
    </location>
</feature>
<evidence type="ECO:0000313" key="3">
    <source>
        <dbReference type="Proteomes" id="UP001301958"/>
    </source>
</evidence>